<proteinExistence type="predicted"/>
<protein>
    <submittedName>
        <fullName evidence="1">Uncharacterized protein</fullName>
    </submittedName>
</protein>
<sequence length="12" mass="1409">MNLGKGVHWRNP</sequence>
<organism evidence="1 2">
    <name type="scientific">Balaenoptera physalus</name>
    <name type="common">Fin whale</name>
    <name type="synonym">Balaena physalus</name>
    <dbReference type="NCBI Taxonomy" id="9770"/>
    <lineage>
        <taxon>Eukaryota</taxon>
        <taxon>Metazoa</taxon>
        <taxon>Chordata</taxon>
        <taxon>Craniata</taxon>
        <taxon>Vertebrata</taxon>
        <taxon>Euteleostomi</taxon>
        <taxon>Mammalia</taxon>
        <taxon>Eutheria</taxon>
        <taxon>Laurasiatheria</taxon>
        <taxon>Artiodactyla</taxon>
        <taxon>Whippomorpha</taxon>
        <taxon>Cetacea</taxon>
        <taxon>Mysticeti</taxon>
        <taxon>Balaenopteridae</taxon>
        <taxon>Balaenoptera</taxon>
    </lineage>
</organism>
<reference evidence="1 2" key="1">
    <citation type="journal article" date="2019" name="PLoS ONE">
        <title>Genomic analyses reveal an absence of contemporary introgressive admixture between fin whales and blue whales, despite known hybrids.</title>
        <authorList>
            <person name="Westbury M.V."/>
            <person name="Petersen B."/>
            <person name="Lorenzen E.D."/>
        </authorList>
    </citation>
    <scope>NUCLEOTIDE SEQUENCE [LARGE SCALE GENOMIC DNA]</scope>
    <source>
        <strain evidence="1">FinWhale-01</strain>
    </source>
</reference>
<dbReference type="EMBL" id="SGJD01000143">
    <property type="protein sequence ID" value="KAB0406724.1"/>
    <property type="molecule type" value="Genomic_DNA"/>
</dbReference>
<dbReference type="Proteomes" id="UP000437017">
    <property type="component" value="Unassembled WGS sequence"/>
</dbReference>
<gene>
    <name evidence="1" type="ORF">E2I00_001546</name>
</gene>
<evidence type="ECO:0000313" key="2">
    <source>
        <dbReference type="Proteomes" id="UP000437017"/>
    </source>
</evidence>
<name>A0A6A1QHN5_BALPH</name>
<comment type="caution">
    <text evidence="1">The sequence shown here is derived from an EMBL/GenBank/DDBJ whole genome shotgun (WGS) entry which is preliminary data.</text>
</comment>
<evidence type="ECO:0000313" key="1">
    <source>
        <dbReference type="EMBL" id="KAB0406724.1"/>
    </source>
</evidence>
<accession>A0A6A1QHN5</accession>
<keyword evidence="2" id="KW-1185">Reference proteome</keyword>